<dbReference type="Proteomes" id="UP000321440">
    <property type="component" value="Unassembled WGS sequence"/>
</dbReference>
<evidence type="ECO:0000313" key="3">
    <source>
        <dbReference type="Proteomes" id="UP000321440"/>
    </source>
</evidence>
<dbReference type="RefSeq" id="WP_146816044.1">
    <property type="nucleotide sequence ID" value="NZ_BJYA01000010.1"/>
</dbReference>
<dbReference type="PANTHER" id="PTHR30267:SF2">
    <property type="entry name" value="PROTEIN PRKA"/>
    <property type="match status" value="1"/>
</dbReference>
<dbReference type="EMBL" id="BJYA01000010">
    <property type="protein sequence ID" value="GEN45803.1"/>
    <property type="molecule type" value="Genomic_DNA"/>
</dbReference>
<reference evidence="2 3" key="1">
    <citation type="submission" date="2019-07" db="EMBL/GenBank/DDBJ databases">
        <title>Whole genome shotgun sequence of Alkalibacillus haloalkaliphilus NBRC 103110.</title>
        <authorList>
            <person name="Hosoyama A."/>
            <person name="Uohara A."/>
            <person name="Ohji S."/>
            <person name="Ichikawa N."/>
        </authorList>
    </citation>
    <scope>NUCLEOTIDE SEQUENCE [LARGE SCALE GENOMIC DNA]</scope>
    <source>
        <strain evidence="2 3">NBRC 103110</strain>
    </source>
</reference>
<dbReference type="GO" id="GO:0004672">
    <property type="term" value="F:protein kinase activity"/>
    <property type="evidence" value="ECO:0007669"/>
    <property type="project" value="TreeGrafter"/>
</dbReference>
<name>A0A511W6U8_9BACI</name>
<accession>A0A511W6U8</accession>
<comment type="caution">
    <text evidence="2">The sequence shown here is derived from an EMBL/GenBank/DDBJ whole genome shotgun (WGS) entry which is preliminary data.</text>
</comment>
<protein>
    <recommendedName>
        <fullName evidence="1">PrkA AAA domain-containing protein</fullName>
    </recommendedName>
</protein>
<dbReference type="Gene3D" id="3.40.50.300">
    <property type="entry name" value="P-loop containing nucleotide triphosphate hydrolases"/>
    <property type="match status" value="1"/>
</dbReference>
<keyword evidence="3" id="KW-1185">Reference proteome</keyword>
<evidence type="ECO:0000313" key="2">
    <source>
        <dbReference type="EMBL" id="GEN45803.1"/>
    </source>
</evidence>
<sequence>MKWEGTLEEYVQSIMDGDIKYKTSHERLYHAFQWARAKGLLTKIYGMDYIFDEIEKNFLIPASKGYDARKRLLVLVGPPGSGKTSIVRLLKEALIAFSKTDEGAVYKIKNCPLNENPLLALPADIKNEMIEKVELKLNGFLSPLNKQRLNEDYNGDWRKIEVERYYISESERIGIGSFVPSDPYTQEVTDLIGDVDYSTITTYGSVSDPRAYRYDGEFQVANQGLLELHEVFKTRRELMYPFLTLAEDGVYKMTRQSMVFTDQVLVGHSNEEDLKTFVKQSENDALLSRMILIRVPYNLQLAEEINLYHSILNEEDRRRLGYLAIETLAKAVIMSRLDHRKKSEALFDRINDLDQANIFTLNKRDGMFGIEVRIAFQVLERTMSRVGVISAVDLLEELSHLLEQDYRLDNVTLHWYKDLIKRAEKDYHIQLHSLLEDYICKQETKRLDRFVYECLYDRGKVKSWLNISEDMFSSLQGLIDEQTDDQLSINLLPKEYQKVFKQKLLEEYVEELYIKGNLREWLQHYFKSHLEQEGVKHTNKLIEDLYHALT</sequence>
<dbReference type="InterPro" id="IPR027417">
    <property type="entry name" value="P-loop_NTPase"/>
</dbReference>
<dbReference type="SUPFAM" id="SSF52540">
    <property type="entry name" value="P-loop containing nucleoside triphosphate hydrolases"/>
    <property type="match status" value="2"/>
</dbReference>
<organism evidence="2 3">
    <name type="scientific">Alkalibacillus haloalkaliphilus</name>
    <dbReference type="NCBI Taxonomy" id="94136"/>
    <lineage>
        <taxon>Bacteria</taxon>
        <taxon>Bacillati</taxon>
        <taxon>Bacillota</taxon>
        <taxon>Bacilli</taxon>
        <taxon>Bacillales</taxon>
        <taxon>Bacillaceae</taxon>
        <taxon>Alkalibacillus</taxon>
    </lineage>
</organism>
<dbReference type="Pfam" id="PF08298">
    <property type="entry name" value="AAA_PrkA"/>
    <property type="match status" value="1"/>
</dbReference>
<dbReference type="AlphaFoldDB" id="A0A511W6U8"/>
<gene>
    <name evidence="2" type="ORF">AHA02nite_15790</name>
</gene>
<dbReference type="InterPro" id="IPR013153">
    <property type="entry name" value="Prk_AAA"/>
</dbReference>
<dbReference type="OrthoDB" id="9761914at2"/>
<feature type="domain" description="PrkA AAA" evidence="1">
    <location>
        <begin position="5"/>
        <end position="344"/>
    </location>
</feature>
<proteinExistence type="predicted"/>
<evidence type="ECO:0000259" key="1">
    <source>
        <dbReference type="SMART" id="SM00763"/>
    </source>
</evidence>
<dbReference type="PANTHER" id="PTHR30267">
    <property type="entry name" value="PROTEIN KINASE PRKA"/>
    <property type="match status" value="1"/>
</dbReference>
<dbReference type="SMART" id="SM00763">
    <property type="entry name" value="AAA_PrkA"/>
    <property type="match status" value="1"/>
</dbReference>
<dbReference type="CDD" id="cd00267">
    <property type="entry name" value="ABC_ATPase"/>
    <property type="match status" value="1"/>
</dbReference>